<evidence type="ECO:0000259" key="2">
    <source>
        <dbReference type="Pfam" id="PF20254"/>
    </source>
</evidence>
<protein>
    <recommendedName>
        <fullName evidence="2">N,N-dimethylformamidase beta subunit-like C-terminal domain-containing protein</fullName>
    </recommendedName>
</protein>
<dbReference type="InterPro" id="IPR006311">
    <property type="entry name" value="TAT_signal"/>
</dbReference>
<dbReference type="EMBL" id="FZNR01000007">
    <property type="protein sequence ID" value="SNR93586.1"/>
    <property type="molecule type" value="Genomic_DNA"/>
</dbReference>
<dbReference type="PROSITE" id="PS51318">
    <property type="entry name" value="TAT"/>
    <property type="match status" value="1"/>
</dbReference>
<dbReference type="RefSeq" id="WP_089294814.1">
    <property type="nucleotide sequence ID" value="NZ_BOMU01000043.1"/>
</dbReference>
<keyword evidence="4" id="KW-1185">Reference proteome</keyword>
<evidence type="ECO:0000256" key="1">
    <source>
        <dbReference type="SAM" id="MobiDB-lite"/>
    </source>
</evidence>
<accession>A0A239AD52</accession>
<evidence type="ECO:0000313" key="3">
    <source>
        <dbReference type="EMBL" id="SNR93586.1"/>
    </source>
</evidence>
<name>A0A239AD52_9ACTN</name>
<proteinExistence type="predicted"/>
<reference evidence="3 4" key="1">
    <citation type="submission" date="2017-06" db="EMBL/GenBank/DDBJ databases">
        <authorList>
            <person name="Kim H.J."/>
            <person name="Triplett B.A."/>
        </authorList>
    </citation>
    <scope>NUCLEOTIDE SEQUENCE [LARGE SCALE GENOMIC DNA]</scope>
    <source>
        <strain evidence="3 4">DSM 43151</strain>
    </source>
</reference>
<dbReference type="OrthoDB" id="505641at2"/>
<evidence type="ECO:0000313" key="4">
    <source>
        <dbReference type="Proteomes" id="UP000198415"/>
    </source>
</evidence>
<dbReference type="Pfam" id="PF20254">
    <property type="entry name" value="DMFA2_C"/>
    <property type="match status" value="1"/>
</dbReference>
<dbReference type="Proteomes" id="UP000198415">
    <property type="component" value="Unassembled WGS sequence"/>
</dbReference>
<gene>
    <name evidence="3" type="ORF">SAMN06264365_107259</name>
</gene>
<dbReference type="InterPro" id="IPR046540">
    <property type="entry name" value="DMFA2_C"/>
</dbReference>
<organism evidence="3 4">
    <name type="scientific">Actinoplanes regularis</name>
    <dbReference type="NCBI Taxonomy" id="52697"/>
    <lineage>
        <taxon>Bacteria</taxon>
        <taxon>Bacillati</taxon>
        <taxon>Actinomycetota</taxon>
        <taxon>Actinomycetes</taxon>
        <taxon>Micromonosporales</taxon>
        <taxon>Micromonosporaceae</taxon>
        <taxon>Actinoplanes</taxon>
    </lineage>
</organism>
<dbReference type="AlphaFoldDB" id="A0A239AD52"/>
<feature type="domain" description="N,N-dimethylformamidase beta subunit-like C-terminal" evidence="2">
    <location>
        <begin position="95"/>
        <end position="474"/>
    </location>
</feature>
<sequence>MSRSARRTVLGALTLGAAAVAAGLSIPGKAISRPRRELHRRPFDPVPEPDPDGLLLPTNVTDGSREIQGYASATSVNVGDSIDFHVTVARPQPFTVTVYRIGHYAGAGSRLMKVSEELAGSPQPIPAVGRETGLIDCEWPVAWTLRVPADWSSGLFLAVFESRDGHRASTPFVVREDRRRADFLLVLPFTTYAAYNMWPLDGRTGKSLYRGYRAGGSVGGPAERAYQVSFNRPYSRGGRPKLFALDVAAAQWLETNGYDVAYASGVDLHEGRIDPERYRALVFSGHDEYWSSEMRDVLEKAFRTGTHCAFLGANNVYWNIRLDEDRRGRAGRVVTCYKEHPDPTPGRSGPTMLWRNMGEGRPRAEARLLGVQYNGIPKTPAPLVVREAGHWLWAGTGVRDGDRIRNLVGGEADGHDPVLPLGYDARQVILSNSPYTDAQGRGDKVQNTSLCVTPKGTIMFAAGTFNWPLALVDSGCTDARIQRATRNLFDRMRSPSGR</sequence>
<feature type="region of interest" description="Disordered" evidence="1">
    <location>
        <begin position="33"/>
        <end position="53"/>
    </location>
</feature>